<proteinExistence type="predicted"/>
<protein>
    <submittedName>
        <fullName evidence="2">Uncharacterized protein</fullName>
    </submittedName>
</protein>
<dbReference type="Proteomes" id="UP000760860">
    <property type="component" value="Unassembled WGS sequence"/>
</dbReference>
<evidence type="ECO:0000313" key="3">
    <source>
        <dbReference type="EMBL" id="KAG3201175.1"/>
    </source>
</evidence>
<dbReference type="AlphaFoldDB" id="A0A8T1AFP7"/>
<evidence type="ECO:0000313" key="2">
    <source>
        <dbReference type="EMBL" id="KAG2881411.1"/>
    </source>
</evidence>
<sequence length="59" mass="6411">MIITHELCPPWQQSSTVNDVADSLETRSSGVSVLAKPYMPPADRAGRTKPHAFMGDCLP</sequence>
<dbReference type="Proteomes" id="UP000736787">
    <property type="component" value="Unassembled WGS sequence"/>
</dbReference>
<evidence type="ECO:0000313" key="4">
    <source>
        <dbReference type="Proteomes" id="UP000736787"/>
    </source>
</evidence>
<organism evidence="2 4">
    <name type="scientific">Phytophthora cactorum</name>
    <dbReference type="NCBI Taxonomy" id="29920"/>
    <lineage>
        <taxon>Eukaryota</taxon>
        <taxon>Sar</taxon>
        <taxon>Stramenopiles</taxon>
        <taxon>Oomycota</taxon>
        <taxon>Peronosporomycetes</taxon>
        <taxon>Peronosporales</taxon>
        <taxon>Peronosporaceae</taxon>
        <taxon>Phytophthora</taxon>
    </lineage>
</organism>
<comment type="caution">
    <text evidence="2">The sequence shown here is derived from an EMBL/GenBank/DDBJ whole genome shotgun (WGS) entry which is preliminary data.</text>
</comment>
<name>A0A8T1AFP7_9STRA</name>
<feature type="region of interest" description="Disordered" evidence="1">
    <location>
        <begin position="35"/>
        <end position="59"/>
    </location>
</feature>
<gene>
    <name evidence="2" type="ORF">PC117_g26394</name>
    <name evidence="3" type="ORF">PC129_g23592</name>
</gene>
<evidence type="ECO:0000256" key="1">
    <source>
        <dbReference type="SAM" id="MobiDB-lite"/>
    </source>
</evidence>
<accession>A0A8T1AFP7</accession>
<reference evidence="2" key="1">
    <citation type="submission" date="2018-10" db="EMBL/GenBank/DDBJ databases">
        <title>Effector identification in a new, highly contiguous assembly of the strawberry crown rot pathogen Phytophthora cactorum.</title>
        <authorList>
            <person name="Armitage A.D."/>
            <person name="Nellist C.F."/>
            <person name="Bates H."/>
            <person name="Vickerstaff R.J."/>
            <person name="Harrison R.J."/>
        </authorList>
    </citation>
    <scope>NUCLEOTIDE SEQUENCE</scope>
    <source>
        <strain evidence="2">4040</strain>
        <strain evidence="3">P421</strain>
    </source>
</reference>
<dbReference type="EMBL" id="RCMK01002430">
    <property type="protein sequence ID" value="KAG2881411.1"/>
    <property type="molecule type" value="Genomic_DNA"/>
</dbReference>
<dbReference type="EMBL" id="RCMV01002789">
    <property type="protein sequence ID" value="KAG3201175.1"/>
    <property type="molecule type" value="Genomic_DNA"/>
</dbReference>